<dbReference type="AlphaFoldDB" id="A0A1T3NIE3"/>
<reference evidence="3 4" key="1">
    <citation type="submission" date="2017-03" db="EMBL/GenBank/DDBJ databases">
        <title>Draft genome sequence of Streptomyces scabrisporus NF3, endophyte isolated from Amphipterygium adstringens.</title>
        <authorList>
            <person name="Vazquez M."/>
            <person name="Ceapa C.D."/>
            <person name="Rodriguez Luna D."/>
            <person name="Sanchez Esquivel S."/>
        </authorList>
    </citation>
    <scope>NUCLEOTIDE SEQUENCE [LARGE SCALE GENOMIC DNA]</scope>
    <source>
        <strain evidence="3 4">NF3</strain>
    </source>
</reference>
<dbReference type="GO" id="GO:0016020">
    <property type="term" value="C:membrane"/>
    <property type="evidence" value="ECO:0007669"/>
    <property type="project" value="TreeGrafter"/>
</dbReference>
<dbReference type="OrthoDB" id="9796770at2"/>
<dbReference type="STRING" id="159449.B4N89_46980"/>
<evidence type="ECO:0000313" key="4">
    <source>
        <dbReference type="Proteomes" id="UP000190037"/>
    </source>
</evidence>
<protein>
    <submittedName>
        <fullName evidence="3">Alpha/beta hydrolase</fullName>
    </submittedName>
</protein>
<dbReference type="InterPro" id="IPR050266">
    <property type="entry name" value="AB_hydrolase_sf"/>
</dbReference>
<accession>A0A1T3NIE3</accession>
<keyword evidence="4" id="KW-1185">Reference proteome</keyword>
<dbReference type="GO" id="GO:0016787">
    <property type="term" value="F:hydrolase activity"/>
    <property type="evidence" value="ECO:0007669"/>
    <property type="project" value="UniProtKB-KW"/>
</dbReference>
<dbReference type="SUPFAM" id="SSF53474">
    <property type="entry name" value="alpha/beta-Hydrolases"/>
    <property type="match status" value="1"/>
</dbReference>
<dbReference type="RefSeq" id="WP_078982836.1">
    <property type="nucleotide sequence ID" value="NZ_MWQN01000006.1"/>
</dbReference>
<dbReference type="EMBL" id="MWQN01000006">
    <property type="protein sequence ID" value="OPC76558.1"/>
    <property type="molecule type" value="Genomic_DNA"/>
</dbReference>
<dbReference type="PANTHER" id="PTHR43798:SF31">
    <property type="entry name" value="AB HYDROLASE SUPERFAMILY PROTEIN YCLE"/>
    <property type="match status" value="1"/>
</dbReference>
<comment type="caution">
    <text evidence="3">The sequence shown here is derived from an EMBL/GenBank/DDBJ whole genome shotgun (WGS) entry which is preliminary data.</text>
</comment>
<dbReference type="PRINTS" id="PR00111">
    <property type="entry name" value="ABHYDROLASE"/>
</dbReference>
<evidence type="ECO:0000313" key="3">
    <source>
        <dbReference type="EMBL" id="OPC76558.1"/>
    </source>
</evidence>
<organism evidence="3 4">
    <name type="scientific">Embleya scabrispora</name>
    <dbReference type="NCBI Taxonomy" id="159449"/>
    <lineage>
        <taxon>Bacteria</taxon>
        <taxon>Bacillati</taxon>
        <taxon>Actinomycetota</taxon>
        <taxon>Actinomycetes</taxon>
        <taxon>Kitasatosporales</taxon>
        <taxon>Streptomycetaceae</taxon>
        <taxon>Embleya</taxon>
    </lineage>
</organism>
<dbReference type="Proteomes" id="UP000190037">
    <property type="component" value="Unassembled WGS sequence"/>
</dbReference>
<name>A0A1T3NIE3_9ACTN</name>
<evidence type="ECO:0000256" key="1">
    <source>
        <dbReference type="ARBA" id="ARBA00022801"/>
    </source>
</evidence>
<gene>
    <name evidence="3" type="ORF">B4N89_46980</name>
</gene>
<feature type="domain" description="AB hydrolase-1" evidence="2">
    <location>
        <begin position="26"/>
        <end position="233"/>
    </location>
</feature>
<keyword evidence="1 3" id="KW-0378">Hydrolase</keyword>
<evidence type="ECO:0000259" key="2">
    <source>
        <dbReference type="Pfam" id="PF12697"/>
    </source>
</evidence>
<dbReference type="PANTHER" id="PTHR43798">
    <property type="entry name" value="MONOACYLGLYCEROL LIPASE"/>
    <property type="match status" value="1"/>
</dbReference>
<dbReference type="InterPro" id="IPR029058">
    <property type="entry name" value="AB_hydrolase_fold"/>
</dbReference>
<sequence length="275" mass="29488">MEEFTYHGHDGGRLYSVALGAGPALVGLHGGGPDHHSLLPLAERLADRHRVLLPDIRGYGRSICRDPDAHTWDRYTDDVFRLLDDRDVQAAVLVGTGLGATVSLRAALARPERVIAVVAISLEDIEDDTAKAEERAMLDAFAHRARTSGVEAAWAPLLPVFPPLIRALVRDGMPRADARSIAAAAAIGRDRAFRHVDELGAIRTPVLIIPGGDARHPSTLAVRAARVMPAGTVSTARPFGTLHTAEDLAKQYADHIHDFAAAASPHRKDPLDPVG</sequence>
<dbReference type="Gene3D" id="3.40.50.1820">
    <property type="entry name" value="alpha/beta hydrolase"/>
    <property type="match status" value="1"/>
</dbReference>
<dbReference type="Pfam" id="PF12697">
    <property type="entry name" value="Abhydrolase_6"/>
    <property type="match status" value="1"/>
</dbReference>
<dbReference type="InterPro" id="IPR000073">
    <property type="entry name" value="AB_hydrolase_1"/>
</dbReference>
<proteinExistence type="predicted"/>